<keyword evidence="13" id="KW-1185">Reference proteome</keyword>
<dbReference type="RefSeq" id="WP_013494863.1">
    <property type="nucleotide sequence ID" value="NC_014831.1"/>
</dbReference>
<evidence type="ECO:0000256" key="8">
    <source>
        <dbReference type="ARBA" id="ARBA00023136"/>
    </source>
</evidence>
<dbReference type="GO" id="GO:0005886">
    <property type="term" value="C:plasma membrane"/>
    <property type="evidence" value="ECO:0007669"/>
    <property type="project" value="UniProtKB-SubCell"/>
</dbReference>
<feature type="transmembrane region" description="Helical" evidence="11">
    <location>
        <begin position="494"/>
        <end position="515"/>
    </location>
</feature>
<feature type="transmembrane region" description="Helical" evidence="11">
    <location>
        <begin position="186"/>
        <end position="205"/>
    </location>
</feature>
<keyword evidence="6" id="KW-0769">Symport</keyword>
<dbReference type="PANTHER" id="PTHR48086">
    <property type="entry name" value="SODIUM/PROLINE SYMPORTER-RELATED"/>
    <property type="match status" value="1"/>
</dbReference>
<feature type="transmembrane region" description="Helical" evidence="11">
    <location>
        <begin position="382"/>
        <end position="408"/>
    </location>
</feature>
<protein>
    <submittedName>
        <fullName evidence="12">Na+/solute symporter</fullName>
    </submittedName>
</protein>
<feature type="transmembrane region" description="Helical" evidence="11">
    <location>
        <begin position="249"/>
        <end position="270"/>
    </location>
</feature>
<evidence type="ECO:0000256" key="6">
    <source>
        <dbReference type="ARBA" id="ARBA00022847"/>
    </source>
</evidence>
<feature type="transmembrane region" description="Helical" evidence="11">
    <location>
        <begin position="75"/>
        <end position="96"/>
    </location>
</feature>
<dbReference type="InterPro" id="IPR001734">
    <property type="entry name" value="Na/solute_symporter"/>
</dbReference>
<feature type="compositionally biased region" description="Low complexity" evidence="10">
    <location>
        <begin position="319"/>
        <end position="338"/>
    </location>
</feature>
<keyword evidence="4" id="KW-1003">Cell membrane</keyword>
<reference evidence="12 13" key="1">
    <citation type="journal article" date="2010" name="Stand. Genomic Sci.">
        <title>Complete genome sequence of Thermaerobacter marianensis type strain (7p75a).</title>
        <authorList>
            <person name="Han C."/>
            <person name="Gu W."/>
            <person name="Zhang X."/>
            <person name="Lapidus A."/>
            <person name="Nolan M."/>
            <person name="Copeland A."/>
            <person name="Lucas S."/>
            <person name="Del Rio T.G."/>
            <person name="Tice H."/>
            <person name="Cheng J.F."/>
            <person name="Tapia R."/>
            <person name="Goodwin L."/>
            <person name="Pitluck S."/>
            <person name="Pagani I."/>
            <person name="Ivanova N."/>
            <person name="Mavromatis K."/>
            <person name="Mikhailova N."/>
            <person name="Pati A."/>
            <person name="Chen A."/>
            <person name="Palaniappan K."/>
            <person name="Land M."/>
            <person name="Hauser L."/>
            <person name="Chang Y.J."/>
            <person name="Jeffries C.D."/>
            <person name="Schneider S."/>
            <person name="Rohde M."/>
            <person name="Goker M."/>
            <person name="Pukall R."/>
            <person name="Woyke T."/>
            <person name="Bristow J."/>
            <person name="Eisen J.A."/>
            <person name="Markowitz V."/>
            <person name="Hugenholtz P."/>
            <person name="Kyrpides N.C."/>
            <person name="Klenk H.P."/>
            <person name="Detter J.C."/>
        </authorList>
    </citation>
    <scope>NUCLEOTIDE SEQUENCE [LARGE SCALE GENOMIC DNA]</scope>
    <source>
        <strain evidence="13">ATCC 700841 / DSM 12885 / JCM 10246 / 7p75a</strain>
    </source>
</reference>
<keyword evidence="5 11" id="KW-0812">Transmembrane</keyword>
<name>E6SGL2_THEM7</name>
<evidence type="ECO:0000256" key="5">
    <source>
        <dbReference type="ARBA" id="ARBA00022692"/>
    </source>
</evidence>
<feature type="transmembrane region" description="Helical" evidence="11">
    <location>
        <begin position="429"/>
        <end position="449"/>
    </location>
</feature>
<feature type="region of interest" description="Disordered" evidence="10">
    <location>
        <begin position="316"/>
        <end position="338"/>
    </location>
</feature>
<evidence type="ECO:0000256" key="9">
    <source>
        <dbReference type="RuleBase" id="RU362091"/>
    </source>
</evidence>
<dbReference type="InterPro" id="IPR050277">
    <property type="entry name" value="Sodium:Solute_Symporter"/>
</dbReference>
<feature type="transmembrane region" description="Helical" evidence="11">
    <location>
        <begin position="44"/>
        <end position="69"/>
    </location>
</feature>
<dbReference type="Gene3D" id="1.20.1730.10">
    <property type="entry name" value="Sodium/glucose cotransporter"/>
    <property type="match status" value="1"/>
</dbReference>
<keyword evidence="8 11" id="KW-0472">Membrane</keyword>
<evidence type="ECO:0000256" key="7">
    <source>
        <dbReference type="ARBA" id="ARBA00022989"/>
    </source>
</evidence>
<feature type="transmembrane region" description="Helical" evidence="11">
    <location>
        <begin position="461"/>
        <end position="487"/>
    </location>
</feature>
<gene>
    <name evidence="12" type="ordered locus">Tmar_0437</name>
</gene>
<evidence type="ECO:0000313" key="12">
    <source>
        <dbReference type="EMBL" id="ADU50558.1"/>
    </source>
</evidence>
<evidence type="ECO:0000256" key="1">
    <source>
        <dbReference type="ARBA" id="ARBA00004651"/>
    </source>
</evidence>
<dbReference type="GO" id="GO:0015123">
    <property type="term" value="F:acetate transmembrane transporter activity"/>
    <property type="evidence" value="ECO:0007669"/>
    <property type="project" value="TreeGrafter"/>
</dbReference>
<dbReference type="PANTHER" id="PTHR48086:SF6">
    <property type="entry name" value="CATION_ACETATE SYMPORTER ACTP"/>
    <property type="match status" value="1"/>
</dbReference>
<accession>E6SGL2</accession>
<sequence length="600" mass="61612">MSSPATVWLTLALLFSSLVLGSLARRYIQTTVDFYLAGRRIGYLANASAICGDYFSAASFLGVAAAVYAVGYDGLLYGLGFGAGFLPVLLFVAAPLRRSGAFTLPSFCGLRFASRAARLTAVALVLVIVTLYLVPQMIAAGSTWTMLVGYGLPGITPYATGVTAAAVIMTAYVVLGGMRATTWNQVVQFGVLLSAVVTVLVLAYVRGFRYLDALAELGRQPVAAENRLHPGLAAGFLHPGLRFDLFDQISLLLSLVFGTAGLPHIMHRYFTSPTGAQARRATAWVLGLVTLFYVLTGAVGVAARAMLPGGPAGGGGGTVVEPGSAGRQAAAEGAPPVGVPPLDAGAGEGAVAGTGMAEVPEVALRDPDMVVPALAWRVGGDAVLALVAAGAFAAIYSTIGGLLIAAAAAIGHDLYEELTGGGPEQRRVLVGRLTAAGTGGAALAVGLAFGRWGPGGQEPGLFAQMVTWAFAVAASGFFPVLTLGIWWRGMTAAGAVAAMVAGGGGSLALILWGVGQQLGWWPAPAAASGLDAVPATFPTAVTLPLGFAAGVAGTLLDRCRRRHPIDESRLDDLWTRMHGTAAERQAERLARIALAQRWRG</sequence>
<dbReference type="KEGG" id="tmr:Tmar_0437"/>
<dbReference type="Pfam" id="PF00474">
    <property type="entry name" value="SSF"/>
    <property type="match status" value="2"/>
</dbReference>
<evidence type="ECO:0000313" key="13">
    <source>
        <dbReference type="Proteomes" id="UP000008915"/>
    </source>
</evidence>
<comment type="subcellular location">
    <subcellularLocation>
        <location evidence="1">Cell membrane</location>
        <topology evidence="1">Multi-pass membrane protein</topology>
    </subcellularLocation>
</comment>
<keyword evidence="3" id="KW-0813">Transport</keyword>
<feature type="transmembrane region" description="Helical" evidence="11">
    <location>
        <begin position="155"/>
        <end position="174"/>
    </location>
</feature>
<feature type="transmembrane region" description="Helical" evidence="11">
    <location>
        <begin position="6"/>
        <end position="24"/>
    </location>
</feature>
<feature type="transmembrane region" description="Helical" evidence="11">
    <location>
        <begin position="535"/>
        <end position="556"/>
    </location>
</feature>
<dbReference type="STRING" id="644966.Tmar_0437"/>
<dbReference type="AlphaFoldDB" id="E6SGL2"/>
<evidence type="ECO:0000256" key="3">
    <source>
        <dbReference type="ARBA" id="ARBA00022448"/>
    </source>
</evidence>
<evidence type="ECO:0000256" key="10">
    <source>
        <dbReference type="SAM" id="MobiDB-lite"/>
    </source>
</evidence>
<evidence type="ECO:0000256" key="2">
    <source>
        <dbReference type="ARBA" id="ARBA00006434"/>
    </source>
</evidence>
<organism evidence="12 13">
    <name type="scientific">Thermaerobacter marianensis (strain ATCC 700841 / DSM 12885 / JCM 10246 / 7p75a)</name>
    <dbReference type="NCBI Taxonomy" id="644966"/>
    <lineage>
        <taxon>Bacteria</taxon>
        <taxon>Bacillati</taxon>
        <taxon>Bacillota</taxon>
        <taxon>Clostridia</taxon>
        <taxon>Eubacteriales</taxon>
        <taxon>Clostridiales Family XVII. Incertae Sedis</taxon>
        <taxon>Thermaerobacter</taxon>
    </lineage>
</organism>
<dbReference type="GO" id="GO:0015293">
    <property type="term" value="F:symporter activity"/>
    <property type="evidence" value="ECO:0007669"/>
    <property type="project" value="UniProtKB-KW"/>
</dbReference>
<dbReference type="eggNOG" id="COG4147">
    <property type="taxonomic scope" value="Bacteria"/>
</dbReference>
<dbReference type="CDD" id="cd11480">
    <property type="entry name" value="SLC5sbd_u4"/>
    <property type="match status" value="1"/>
</dbReference>
<proteinExistence type="inferred from homology"/>
<reference evidence="13" key="2">
    <citation type="journal article" date="2010" name="Stand. Genomic Sci.">
        <title>Complete genome sequence of Thermaerobacter marianensis type strain (7p75aT).</title>
        <authorList>
            <person name="Han C."/>
            <person name="Gu W."/>
            <person name="Zhang X."/>
            <person name="Lapidus A."/>
            <person name="Nolan M."/>
            <person name="Copeland A."/>
            <person name="Lucas S."/>
            <person name="Glavina Del Rio T."/>
            <person name="Tice H."/>
            <person name="Cheng J."/>
            <person name="Tapia R."/>
            <person name="Goodwin L."/>
            <person name="Pitluck S."/>
            <person name="Pagani I."/>
            <person name="Ivanova N."/>
            <person name="Mavromatis K."/>
            <person name="Mikhailova N."/>
            <person name="Pati A."/>
            <person name="Chen A."/>
            <person name="Palaniappan K."/>
            <person name="Land M."/>
            <person name="Hauser L."/>
            <person name="Chang Y."/>
            <person name="Jeffries C."/>
            <person name="Schneider S."/>
            <person name="Rohde M."/>
            <person name="Goker M."/>
            <person name="Pukall R."/>
            <person name="Woyke T."/>
            <person name="Bristow J."/>
            <person name="Eisen J."/>
            <person name="Markowitz V."/>
            <person name="Hugenholtz P."/>
            <person name="Kyrpides N."/>
            <person name="Klenk H."/>
            <person name="Detter J."/>
        </authorList>
    </citation>
    <scope>NUCLEOTIDE SEQUENCE [LARGE SCALE GENOMIC DNA]</scope>
    <source>
        <strain evidence="13">ATCC 700841 / DSM 12885 / JCM 10246 / 7p75a</strain>
    </source>
</reference>
<feature type="transmembrane region" description="Helical" evidence="11">
    <location>
        <begin position="282"/>
        <end position="303"/>
    </location>
</feature>
<dbReference type="Proteomes" id="UP000008915">
    <property type="component" value="Chromosome"/>
</dbReference>
<dbReference type="OrthoDB" id="9814523at2"/>
<dbReference type="PROSITE" id="PS50283">
    <property type="entry name" value="NA_SOLUT_SYMP_3"/>
    <property type="match status" value="1"/>
</dbReference>
<evidence type="ECO:0000256" key="4">
    <source>
        <dbReference type="ARBA" id="ARBA00022475"/>
    </source>
</evidence>
<evidence type="ECO:0000256" key="11">
    <source>
        <dbReference type="SAM" id="Phobius"/>
    </source>
</evidence>
<comment type="similarity">
    <text evidence="2 9">Belongs to the sodium:solute symporter (SSF) (TC 2.A.21) family.</text>
</comment>
<dbReference type="InterPro" id="IPR038377">
    <property type="entry name" value="Na/Glc_symporter_sf"/>
</dbReference>
<dbReference type="GO" id="GO:0006847">
    <property type="term" value="P:plasma membrane acetate transport"/>
    <property type="evidence" value="ECO:0007669"/>
    <property type="project" value="TreeGrafter"/>
</dbReference>
<keyword evidence="7 11" id="KW-1133">Transmembrane helix</keyword>
<dbReference type="EMBL" id="CP002344">
    <property type="protein sequence ID" value="ADU50558.1"/>
    <property type="molecule type" value="Genomic_DNA"/>
</dbReference>
<feature type="transmembrane region" description="Helical" evidence="11">
    <location>
        <begin position="116"/>
        <end position="135"/>
    </location>
</feature>
<dbReference type="HOGENOM" id="CLU_018808_8_1_9"/>